<dbReference type="OrthoDB" id="287734at2"/>
<reference evidence="2 3" key="1">
    <citation type="submission" date="2019-02" db="EMBL/GenBank/DDBJ databases">
        <title>Deep-cultivation of Planctomycetes and their phenomic and genomic characterization uncovers novel biology.</title>
        <authorList>
            <person name="Wiegand S."/>
            <person name="Jogler M."/>
            <person name="Boedeker C."/>
            <person name="Pinto D."/>
            <person name="Vollmers J."/>
            <person name="Rivas-Marin E."/>
            <person name="Kohn T."/>
            <person name="Peeters S.H."/>
            <person name="Heuer A."/>
            <person name="Rast P."/>
            <person name="Oberbeckmann S."/>
            <person name="Bunk B."/>
            <person name="Jeske O."/>
            <person name="Meyerdierks A."/>
            <person name="Storesund J.E."/>
            <person name="Kallscheuer N."/>
            <person name="Luecker S."/>
            <person name="Lage O.M."/>
            <person name="Pohl T."/>
            <person name="Merkel B.J."/>
            <person name="Hornburger P."/>
            <person name="Mueller R.-W."/>
            <person name="Bruemmer F."/>
            <person name="Labrenz M."/>
            <person name="Spormann A.M."/>
            <person name="Op den Camp H."/>
            <person name="Overmann J."/>
            <person name="Amann R."/>
            <person name="Jetten M.S.M."/>
            <person name="Mascher T."/>
            <person name="Medema M.H."/>
            <person name="Devos D.P."/>
            <person name="Kaster A.-K."/>
            <person name="Ovreas L."/>
            <person name="Rohde M."/>
            <person name="Galperin M.Y."/>
            <person name="Jogler C."/>
        </authorList>
    </citation>
    <scope>NUCLEOTIDE SEQUENCE [LARGE SCALE GENOMIC DNA]</scope>
    <source>
        <strain evidence="2 3">Poly30</strain>
    </source>
</reference>
<protein>
    <recommendedName>
        <fullName evidence="4">Outer membrane protein beta-barrel domain-containing protein</fullName>
    </recommendedName>
</protein>
<evidence type="ECO:0008006" key="4">
    <source>
        <dbReference type="Google" id="ProtNLM"/>
    </source>
</evidence>
<dbReference type="RefSeq" id="WP_145198261.1">
    <property type="nucleotide sequence ID" value="NZ_CP036434.1"/>
</dbReference>
<feature type="chain" id="PRO_5022135166" description="Outer membrane protein beta-barrel domain-containing protein" evidence="1">
    <location>
        <begin position="28"/>
        <end position="191"/>
    </location>
</feature>
<proteinExistence type="predicted"/>
<accession>A0A518ETA9</accession>
<keyword evidence="1" id="KW-0732">Signal</keyword>
<evidence type="ECO:0000313" key="3">
    <source>
        <dbReference type="Proteomes" id="UP000320390"/>
    </source>
</evidence>
<gene>
    <name evidence="2" type="ORF">Poly30_28470</name>
</gene>
<dbReference type="Proteomes" id="UP000320390">
    <property type="component" value="Chromosome"/>
</dbReference>
<organism evidence="2 3">
    <name type="scientific">Saltatorellus ferox</name>
    <dbReference type="NCBI Taxonomy" id="2528018"/>
    <lineage>
        <taxon>Bacteria</taxon>
        <taxon>Pseudomonadati</taxon>
        <taxon>Planctomycetota</taxon>
        <taxon>Planctomycetia</taxon>
        <taxon>Planctomycetia incertae sedis</taxon>
        <taxon>Saltatorellus</taxon>
    </lineage>
</organism>
<name>A0A518ETA9_9BACT</name>
<feature type="signal peptide" evidence="1">
    <location>
        <begin position="1"/>
        <end position="27"/>
    </location>
</feature>
<dbReference type="PROSITE" id="PS51257">
    <property type="entry name" value="PROKAR_LIPOPROTEIN"/>
    <property type="match status" value="1"/>
</dbReference>
<dbReference type="AlphaFoldDB" id="A0A518ETA9"/>
<evidence type="ECO:0000313" key="2">
    <source>
        <dbReference type="EMBL" id="QDV07324.1"/>
    </source>
</evidence>
<dbReference type="EMBL" id="CP036434">
    <property type="protein sequence ID" value="QDV07324.1"/>
    <property type="molecule type" value="Genomic_DNA"/>
</dbReference>
<evidence type="ECO:0000256" key="1">
    <source>
        <dbReference type="SAM" id="SignalP"/>
    </source>
</evidence>
<sequence length="191" mass="20460" precursor="true">MPQAPRLSSPCLAPAALLLALALSACASTSEPTGPLQTGVEIQAYPAGIIPALHFRKTVSDRDVITARLGTNITDRRDWGEHDDESGSGFGGGLGWRRSLNHPSPLTESGFHYGARLDLWNLNIDWKDPGRSGSTDILVLQPSAEFGYGWTHPSLGRFETTLGLGVEINVDTDGEDVGEGPILLFGLTWLP</sequence>
<keyword evidence="3" id="KW-1185">Reference proteome</keyword>